<dbReference type="Proteomes" id="UP000186583">
    <property type="component" value="Unassembled WGS sequence"/>
</dbReference>
<organism evidence="1 2">
    <name type="scientific">Colletotrichum chlorophyti</name>
    <dbReference type="NCBI Taxonomy" id="708187"/>
    <lineage>
        <taxon>Eukaryota</taxon>
        <taxon>Fungi</taxon>
        <taxon>Dikarya</taxon>
        <taxon>Ascomycota</taxon>
        <taxon>Pezizomycotina</taxon>
        <taxon>Sordariomycetes</taxon>
        <taxon>Hypocreomycetidae</taxon>
        <taxon>Glomerellales</taxon>
        <taxon>Glomerellaceae</taxon>
        <taxon>Colletotrichum</taxon>
    </lineage>
</organism>
<accession>A0A1Q8RNB5</accession>
<dbReference type="AlphaFoldDB" id="A0A1Q8RNB5"/>
<evidence type="ECO:0000313" key="2">
    <source>
        <dbReference type="Proteomes" id="UP000186583"/>
    </source>
</evidence>
<sequence length="399" mass="45877">MRTHRKLHDVAACVLYSGYYYLGHPSQALDFLKALDPKFEQTSPDPKYTTSRRAQKVVANPEHARWHLVRHADLTTNRMRSDDTSGWVDIPWNPDAWNVSAAEQWIIDLSKSLGIEFCKSWCMPKVSEGRGSWDHAMELINQLFIREPPPPEATTPNLRSLEVHKTNCYEIPKGLRLENLRSLKFVACDGTVRSMKRVLKATAYITHFEYSFRRSDAGGDGPMLTPQSLCELLSNQYDLADPPYGISIRGSLGRRHRLPDFHKQLRSLKIDFYRVGEPWKWAGKETISDIQHFSNLRYLSIDTHSFAFIHHSGAKRMVNPLADLIPDGLEVLVVTRVHDLLYTLISTVLPVIRKAQHDGEGSGDRGFRWLRRIEFQDVYLNTNAQYKNRYSPAHIPDII</sequence>
<reference evidence="1 2" key="1">
    <citation type="submission" date="2016-11" db="EMBL/GenBank/DDBJ databases">
        <title>Draft Genome Assembly of Colletotrichum chlorophyti a pathogen of herbaceous plants.</title>
        <authorList>
            <person name="Gan P."/>
            <person name="Narusaka M."/>
            <person name="Tsushima A."/>
            <person name="Narusaka Y."/>
            <person name="Takano Y."/>
            <person name="Shirasu K."/>
        </authorList>
    </citation>
    <scope>NUCLEOTIDE SEQUENCE [LARGE SCALE GENOMIC DNA]</scope>
    <source>
        <strain evidence="1 2">NTL11</strain>
    </source>
</reference>
<dbReference type="OrthoDB" id="4809133at2759"/>
<name>A0A1Q8RNB5_9PEZI</name>
<proteinExistence type="predicted"/>
<comment type="caution">
    <text evidence="1">The sequence shown here is derived from an EMBL/GenBank/DDBJ whole genome shotgun (WGS) entry which is preliminary data.</text>
</comment>
<keyword evidence="2" id="KW-1185">Reference proteome</keyword>
<gene>
    <name evidence="1" type="ORF">CCHL11_08286</name>
</gene>
<dbReference type="EMBL" id="MPGH01000156">
    <property type="protein sequence ID" value="OLN85673.1"/>
    <property type="molecule type" value="Genomic_DNA"/>
</dbReference>
<evidence type="ECO:0000313" key="1">
    <source>
        <dbReference type="EMBL" id="OLN85673.1"/>
    </source>
</evidence>
<protein>
    <submittedName>
        <fullName evidence="1">Uncharacterized protein</fullName>
    </submittedName>
</protein>